<name>A0AAE3ZFU0_9ACTN</name>
<accession>A0AAE3ZFU0</accession>
<dbReference type="RefSeq" id="WP_310274962.1">
    <property type="nucleotide sequence ID" value="NZ_JAVDXW010000001.1"/>
</dbReference>
<evidence type="ECO:0008006" key="4">
    <source>
        <dbReference type="Google" id="ProtNLM"/>
    </source>
</evidence>
<feature type="transmembrane region" description="Helical" evidence="1">
    <location>
        <begin position="68"/>
        <end position="87"/>
    </location>
</feature>
<evidence type="ECO:0000313" key="3">
    <source>
        <dbReference type="Proteomes" id="UP001180845"/>
    </source>
</evidence>
<keyword evidence="1" id="KW-1133">Transmembrane helix</keyword>
<proteinExistence type="predicted"/>
<feature type="transmembrane region" description="Helical" evidence="1">
    <location>
        <begin position="17"/>
        <end position="36"/>
    </location>
</feature>
<feature type="transmembrane region" description="Helical" evidence="1">
    <location>
        <begin position="99"/>
        <end position="127"/>
    </location>
</feature>
<gene>
    <name evidence="2" type="ORF">JOF55_003156</name>
</gene>
<comment type="caution">
    <text evidence="2">The sequence shown here is derived from an EMBL/GenBank/DDBJ whole genome shotgun (WGS) entry which is preliminary data.</text>
</comment>
<feature type="transmembrane region" description="Helical" evidence="1">
    <location>
        <begin position="178"/>
        <end position="198"/>
    </location>
</feature>
<organism evidence="2 3">
    <name type="scientific">Haloactinomyces albus</name>
    <dbReference type="NCBI Taxonomy" id="1352928"/>
    <lineage>
        <taxon>Bacteria</taxon>
        <taxon>Bacillati</taxon>
        <taxon>Actinomycetota</taxon>
        <taxon>Actinomycetes</taxon>
        <taxon>Actinopolysporales</taxon>
        <taxon>Actinopolysporaceae</taxon>
        <taxon>Haloactinomyces</taxon>
    </lineage>
</organism>
<dbReference type="Proteomes" id="UP001180845">
    <property type="component" value="Unassembled WGS sequence"/>
</dbReference>
<feature type="transmembrane region" description="Helical" evidence="1">
    <location>
        <begin position="42"/>
        <end position="61"/>
    </location>
</feature>
<dbReference type="AlphaFoldDB" id="A0AAE3ZFU0"/>
<dbReference type="EMBL" id="JAVDXW010000001">
    <property type="protein sequence ID" value="MDR7302975.1"/>
    <property type="molecule type" value="Genomic_DNA"/>
</dbReference>
<sequence length="221" mass="24855">MTTLPSQPSRTRPRAQLVMMLLDTAAPLALFYGLRWAGVNQWLALILSGALPVVTISYRLITERRLGLLAVFTLTILAAGTAIGFVTGDPRLLLARESYLTGLVGVWIILTLWFSRPFILSATLPLLPEKTARSWEHDWEHDPTFRRVMRIMTIAWGTAFLLDAAARIVMAYTLPIDLVPLLSVLLLVAMLLVIVQASKAYGRRLMAKQESEENSQQRKRW</sequence>
<evidence type="ECO:0000313" key="2">
    <source>
        <dbReference type="EMBL" id="MDR7302975.1"/>
    </source>
</evidence>
<keyword evidence="3" id="KW-1185">Reference proteome</keyword>
<evidence type="ECO:0000256" key="1">
    <source>
        <dbReference type="SAM" id="Phobius"/>
    </source>
</evidence>
<protein>
    <recommendedName>
        <fullName evidence="4">Intracellular septation protein A</fullName>
    </recommendedName>
</protein>
<keyword evidence="1" id="KW-0472">Membrane</keyword>
<feature type="transmembrane region" description="Helical" evidence="1">
    <location>
        <begin position="148"/>
        <end position="172"/>
    </location>
</feature>
<keyword evidence="1" id="KW-0812">Transmembrane</keyword>
<reference evidence="2" key="1">
    <citation type="submission" date="2023-07" db="EMBL/GenBank/DDBJ databases">
        <title>Sequencing the genomes of 1000 actinobacteria strains.</title>
        <authorList>
            <person name="Klenk H.-P."/>
        </authorList>
    </citation>
    <scope>NUCLEOTIDE SEQUENCE</scope>
    <source>
        <strain evidence="2">DSM 45977</strain>
    </source>
</reference>
<dbReference type="NCBIfam" id="NF041646">
    <property type="entry name" value="VC0807_fam"/>
    <property type="match status" value="1"/>
</dbReference>